<proteinExistence type="predicted"/>
<dbReference type="InterPro" id="IPR013425">
    <property type="entry name" value="Autotrns_rpt"/>
</dbReference>
<name>A0A1M7ZS77_9HYPH</name>
<protein>
    <submittedName>
        <fullName evidence="2">Autotransporter-associated beta strand repeat-containing protein</fullName>
    </submittedName>
</protein>
<keyword evidence="3" id="KW-1185">Reference proteome</keyword>
<sequence length="655" mass="61841">GSVVGNIVDNAALVFANPTAQTFAGVVSGSGTVTKQGAGTLTLTANNTYTGTTTISAGTLQIRDGGSTGSVAGAIVNNAALVLNTSGTGNNELALSGAISGSGTIDKLGSGRATFNTANSYTGATTVSEGTLQIIDAGGLGSTAAGTTIASGATLLVSASGTVAEPLTISGTGDTANAGSGVYGAVFGISADLSGPITLADDATIDVGGVSGAVTGDGKTLTLLGGPILSSTSVISGTISLATSADPGGGVAIVTIAGTNTYTGTTTINAGLTIVQNSAALGSTAGGTTVASGATLLLDGSGGALSVGEEALTLSGTGWANLGALRNDSGNNTYAGDVTLAADSRITVAGGTLTLSGDIGGAGKNLELVGSGGMITGAIGTGTGTVTVAASANWVLAGANTYTGDTIVASGGALQLGHFSTTEGSVAGNIQNDGSVNFYAQADHSYAGVISGTGSVSKGGSGTQTLTGTNTYTGGTTINFGTLSIGDGGTTGSVVGNIANNDALIFNRSNDMTYSGVLSGGGSVDKQGAGTLTLSGTSTLTGTTTVSGGTLSLTGSLPGAIDVKSGATLLGSSTGLSGAVTVENGATLSAASGTYFQVAALSLGATSTFAFAAGAPTTVAGVSADGNLVLGGTLDVTTGAGFKSGTYRLIDYTGT</sequence>
<accession>A0A1M7ZS77</accession>
<dbReference type="SUPFAM" id="SSF51126">
    <property type="entry name" value="Pectin lyase-like"/>
    <property type="match status" value="3"/>
</dbReference>
<dbReference type="RefSeq" id="WP_175563773.1">
    <property type="nucleotide sequence ID" value="NZ_FRXO01000023.1"/>
</dbReference>
<reference evidence="2 3" key="1">
    <citation type="submission" date="2016-12" db="EMBL/GenBank/DDBJ databases">
        <authorList>
            <person name="Song W.-J."/>
            <person name="Kurnit D.M."/>
        </authorList>
    </citation>
    <scope>NUCLEOTIDE SEQUENCE [LARGE SCALE GENOMIC DNA]</scope>
    <source>
        <strain evidence="2 3">DSM 19599</strain>
    </source>
</reference>
<dbReference type="PANTHER" id="PTHR35037:SF3">
    <property type="entry name" value="C-TERMINAL REGION OF AIDA-LIKE PROTEIN"/>
    <property type="match status" value="1"/>
</dbReference>
<dbReference type="PANTHER" id="PTHR35037">
    <property type="entry name" value="C-TERMINAL REGION OF AIDA-LIKE PROTEIN"/>
    <property type="match status" value="1"/>
</dbReference>
<dbReference type="Proteomes" id="UP000186406">
    <property type="component" value="Unassembled WGS sequence"/>
</dbReference>
<dbReference type="Gene3D" id="2.160.20.20">
    <property type="match status" value="3"/>
</dbReference>
<dbReference type="NCBIfam" id="TIGR02601">
    <property type="entry name" value="autotrns_rpt"/>
    <property type="match status" value="5"/>
</dbReference>
<feature type="non-terminal residue" evidence="2">
    <location>
        <position position="1"/>
    </location>
</feature>
<dbReference type="InterPro" id="IPR012332">
    <property type="entry name" value="Autotransporter_pectin_lyase_C"/>
</dbReference>
<dbReference type="EMBL" id="FRXO01000023">
    <property type="protein sequence ID" value="SHO67717.1"/>
    <property type="molecule type" value="Genomic_DNA"/>
</dbReference>
<keyword evidence="1" id="KW-0732">Signal</keyword>
<organism evidence="2 3">
    <name type="scientific">Pseudoxanthobacter soli DSM 19599</name>
    <dbReference type="NCBI Taxonomy" id="1123029"/>
    <lineage>
        <taxon>Bacteria</taxon>
        <taxon>Pseudomonadati</taxon>
        <taxon>Pseudomonadota</taxon>
        <taxon>Alphaproteobacteria</taxon>
        <taxon>Hyphomicrobiales</taxon>
        <taxon>Segnochrobactraceae</taxon>
        <taxon>Pseudoxanthobacter</taxon>
    </lineage>
</organism>
<evidence type="ECO:0000313" key="2">
    <source>
        <dbReference type="EMBL" id="SHO67717.1"/>
    </source>
</evidence>
<dbReference type="AlphaFoldDB" id="A0A1M7ZS77"/>
<evidence type="ECO:0000256" key="1">
    <source>
        <dbReference type="ARBA" id="ARBA00022729"/>
    </source>
</evidence>
<feature type="non-terminal residue" evidence="2">
    <location>
        <position position="655"/>
    </location>
</feature>
<dbReference type="STRING" id="1123029.SAMN02745172_04406"/>
<dbReference type="InterPro" id="IPR051551">
    <property type="entry name" value="Autotransporter_adhesion"/>
</dbReference>
<evidence type="ECO:0000313" key="3">
    <source>
        <dbReference type="Proteomes" id="UP000186406"/>
    </source>
</evidence>
<gene>
    <name evidence="2" type="ORF">SAMN02745172_04406</name>
</gene>
<dbReference type="Pfam" id="PF12951">
    <property type="entry name" value="PATR"/>
    <property type="match status" value="6"/>
</dbReference>
<dbReference type="InterPro" id="IPR011050">
    <property type="entry name" value="Pectin_lyase_fold/virulence"/>
</dbReference>